<dbReference type="EMBL" id="WKJM01000011">
    <property type="protein sequence ID" value="MRX09168.1"/>
    <property type="molecule type" value="Genomic_DNA"/>
</dbReference>
<keyword evidence="3 4" id="KW-0574">Periplasm</keyword>
<dbReference type="GO" id="GO:0044780">
    <property type="term" value="P:bacterial-type flagellum assembly"/>
    <property type="evidence" value="ECO:0007669"/>
    <property type="project" value="InterPro"/>
</dbReference>
<reference evidence="6 7" key="1">
    <citation type="submission" date="2019-11" db="EMBL/GenBank/DDBJ databases">
        <title>Novel species isolated from a subtropical stream in China.</title>
        <authorList>
            <person name="Lu H."/>
        </authorList>
    </citation>
    <scope>NUCLEOTIDE SEQUENCE [LARGE SCALE GENOMIC DNA]</scope>
    <source>
        <strain evidence="6 7">FT25W</strain>
    </source>
</reference>
<comment type="similarity">
    <text evidence="4">Belongs to the FlgA family.</text>
</comment>
<organism evidence="6 7">
    <name type="scientific">Duganella alba</name>
    <dbReference type="NCBI Taxonomy" id="2666081"/>
    <lineage>
        <taxon>Bacteria</taxon>
        <taxon>Pseudomonadati</taxon>
        <taxon>Pseudomonadota</taxon>
        <taxon>Betaproteobacteria</taxon>
        <taxon>Burkholderiales</taxon>
        <taxon>Oxalobacteraceae</taxon>
        <taxon>Telluria group</taxon>
        <taxon>Duganella</taxon>
    </lineage>
</organism>
<evidence type="ECO:0000256" key="3">
    <source>
        <dbReference type="ARBA" id="ARBA00022764"/>
    </source>
</evidence>
<feature type="domain" description="SAF" evidence="5">
    <location>
        <begin position="116"/>
        <end position="177"/>
    </location>
</feature>
<dbReference type="GO" id="GO:0042597">
    <property type="term" value="C:periplasmic space"/>
    <property type="evidence" value="ECO:0007669"/>
    <property type="project" value="UniProtKB-SubCell"/>
</dbReference>
<dbReference type="CDD" id="cd11614">
    <property type="entry name" value="SAF_CpaB_FlgA_like"/>
    <property type="match status" value="1"/>
</dbReference>
<dbReference type="Pfam" id="PF13144">
    <property type="entry name" value="ChapFlgA"/>
    <property type="match status" value="1"/>
</dbReference>
<dbReference type="SMART" id="SM00858">
    <property type="entry name" value="SAF"/>
    <property type="match status" value="1"/>
</dbReference>
<proteinExistence type="inferred from homology"/>
<dbReference type="Gene3D" id="3.90.1210.10">
    <property type="entry name" value="Antifreeze-like/N-acetylneuraminic acid synthase C-terminal domain"/>
    <property type="match status" value="1"/>
</dbReference>
<comment type="caution">
    <text evidence="6">The sequence shown here is derived from an EMBL/GenBank/DDBJ whole genome shotgun (WGS) entry which is preliminary data.</text>
</comment>
<dbReference type="PANTHER" id="PTHR36307">
    <property type="entry name" value="FLAGELLA BASAL BODY P-RING FORMATION PROTEIN FLGA"/>
    <property type="match status" value="1"/>
</dbReference>
<dbReference type="InterPro" id="IPR039246">
    <property type="entry name" value="Flagellar_FlgA"/>
</dbReference>
<comment type="subcellular location">
    <subcellularLocation>
        <location evidence="1 4">Periplasm</location>
    </subcellularLocation>
</comment>
<keyword evidence="6" id="KW-0282">Flagellum</keyword>
<protein>
    <recommendedName>
        <fullName evidence="4">Flagella basal body P-ring formation protein FlgA</fullName>
    </recommendedName>
</protein>
<dbReference type="NCBIfam" id="TIGR03170">
    <property type="entry name" value="flgA_cterm"/>
    <property type="match status" value="1"/>
</dbReference>
<evidence type="ECO:0000313" key="7">
    <source>
        <dbReference type="Proteomes" id="UP000481037"/>
    </source>
</evidence>
<feature type="chain" id="PRO_5027164413" description="Flagella basal body P-ring formation protein FlgA" evidence="4">
    <location>
        <begin position="24"/>
        <end position="249"/>
    </location>
</feature>
<dbReference type="Gene3D" id="2.30.30.760">
    <property type="match status" value="1"/>
</dbReference>
<keyword evidence="6" id="KW-0969">Cilium</keyword>
<keyword evidence="4" id="KW-1005">Bacterial flagellum biogenesis</keyword>
<dbReference type="AlphaFoldDB" id="A0A6L5QI41"/>
<evidence type="ECO:0000256" key="1">
    <source>
        <dbReference type="ARBA" id="ARBA00004418"/>
    </source>
</evidence>
<feature type="signal peptide" evidence="4">
    <location>
        <begin position="1"/>
        <end position="23"/>
    </location>
</feature>
<sequence length="249" mass="25954">MFNKSIVTVSAGMLLVCIPFSSAISAGAPVAAEQVPALVERAAQQHVERWAAAAGFSEPQFSVTVVPGTRTLSACNQGVTVQAADTRLPSRMRFIAVCSGAGGWRYEFIVRAQVSARIAVMANDLAAGKVLADEDVLLERHDIAAIADAVSDPQDAVGLSSKRALRAGEVVRKTLLAAPTLIKRGEPVRIVARRDEIEVSMGGEAMDAGARGDTVRVRNANGTVLRARVTGAGTVEPVAAPVTANSPSE</sequence>
<keyword evidence="7" id="KW-1185">Reference proteome</keyword>
<dbReference type="PANTHER" id="PTHR36307:SF1">
    <property type="entry name" value="FLAGELLA BASAL BODY P-RING FORMATION PROTEIN FLGA"/>
    <property type="match status" value="1"/>
</dbReference>
<evidence type="ECO:0000256" key="4">
    <source>
        <dbReference type="RuleBase" id="RU362063"/>
    </source>
</evidence>
<comment type="function">
    <text evidence="4">Involved in the assembly process of the P-ring formation. It may associate with FlgF on the rod constituting a structure essential for the P-ring assembly or may act as a modulator protein for the P-ring assembly.</text>
</comment>
<evidence type="ECO:0000256" key="2">
    <source>
        <dbReference type="ARBA" id="ARBA00022729"/>
    </source>
</evidence>
<gene>
    <name evidence="6" type="primary">flgA</name>
    <name evidence="6" type="ORF">GJ697_15100</name>
</gene>
<keyword evidence="2 4" id="KW-0732">Signal</keyword>
<dbReference type="Proteomes" id="UP000481037">
    <property type="component" value="Unassembled WGS sequence"/>
</dbReference>
<evidence type="ECO:0000259" key="5">
    <source>
        <dbReference type="SMART" id="SM00858"/>
    </source>
</evidence>
<name>A0A6L5QI41_9BURK</name>
<evidence type="ECO:0000313" key="6">
    <source>
        <dbReference type="EMBL" id="MRX09168.1"/>
    </source>
</evidence>
<keyword evidence="6" id="KW-0966">Cell projection</keyword>
<accession>A0A6L5QI41</accession>
<dbReference type="InterPro" id="IPR017585">
    <property type="entry name" value="SAF_FlgA"/>
</dbReference>
<dbReference type="InterPro" id="IPR013974">
    <property type="entry name" value="SAF"/>
</dbReference>